<name>A0ABS3I0Q0_9ENTE</name>
<sequence>MNYYDITFHELSGKSVVKRNVPSDKEGFDVWQDACVKISDQELNILINDGTYVTLNRKYIVRMDTQEVSDPTEKVLSRKDEIIGVVNTLSNMGF</sequence>
<evidence type="ECO:0000313" key="2">
    <source>
        <dbReference type="Proteomes" id="UP000664832"/>
    </source>
</evidence>
<gene>
    <name evidence="1" type="ORF">JZO71_08185</name>
</gene>
<keyword evidence="2" id="KW-1185">Reference proteome</keyword>
<organism evidence="1 2">
    <name type="scientific">Candidatus Enterococcus courvalinii</name>
    <dbReference type="NCBI Taxonomy" id="2815329"/>
    <lineage>
        <taxon>Bacteria</taxon>
        <taxon>Bacillati</taxon>
        <taxon>Bacillota</taxon>
        <taxon>Bacilli</taxon>
        <taxon>Lactobacillales</taxon>
        <taxon>Enterococcaceae</taxon>
        <taxon>Enterococcus</taxon>
    </lineage>
</organism>
<evidence type="ECO:0000313" key="1">
    <source>
        <dbReference type="EMBL" id="MBO0482297.1"/>
    </source>
</evidence>
<dbReference type="Proteomes" id="UP000664832">
    <property type="component" value="Unassembled WGS sequence"/>
</dbReference>
<proteinExistence type="predicted"/>
<comment type="caution">
    <text evidence="1">The sequence shown here is derived from an EMBL/GenBank/DDBJ whole genome shotgun (WGS) entry which is preliminary data.</text>
</comment>
<dbReference type="RefSeq" id="WP_206899009.1">
    <property type="nucleotide sequence ID" value="NZ_JAFLWI010000010.1"/>
</dbReference>
<accession>A0ABS3I0Q0</accession>
<dbReference type="EMBL" id="JAFLWI010000010">
    <property type="protein sequence ID" value="MBO0482297.1"/>
    <property type="molecule type" value="Genomic_DNA"/>
</dbReference>
<protein>
    <submittedName>
        <fullName evidence="1">Uncharacterized protein</fullName>
    </submittedName>
</protein>
<reference evidence="1 2" key="1">
    <citation type="submission" date="2021-03" db="EMBL/GenBank/DDBJ databases">
        <title>Enterococcal diversity collection.</title>
        <authorList>
            <person name="Gilmore M.S."/>
            <person name="Schwartzman J."/>
            <person name="Van Tyne D."/>
            <person name="Martin M."/>
            <person name="Earl A.M."/>
            <person name="Manson A.L."/>
            <person name="Straub T."/>
            <person name="Salamzade R."/>
            <person name="Saavedra J."/>
            <person name="Lebreton F."/>
            <person name="Prichula J."/>
            <person name="Schaufler K."/>
            <person name="Gaca A."/>
            <person name="Sgardioli B."/>
            <person name="Wagenaar J."/>
            <person name="Strong T."/>
        </authorList>
    </citation>
    <scope>NUCLEOTIDE SEQUENCE [LARGE SCALE GENOMIC DNA]</scope>
    <source>
        <strain evidence="1 2">MSG2901</strain>
    </source>
</reference>